<dbReference type="EMBL" id="WTPW01000281">
    <property type="protein sequence ID" value="KAF0527304.1"/>
    <property type="molecule type" value="Genomic_DNA"/>
</dbReference>
<evidence type="ECO:0000313" key="1">
    <source>
        <dbReference type="EMBL" id="KAF0527304.1"/>
    </source>
</evidence>
<sequence length="122" mass="14352">MTNKFYEKLSSNLNYLLTNGNEYNIIIEVGKVNVSVLFDLLIASNLFGLQELVDYVQQILIENNSLWKQNNLYRIYQTIFCIDNIETLQPFCANIITQHSNIIFDHDEFISLPENIDFYFKT</sequence>
<keyword evidence="2" id="KW-1185">Reference proteome</keyword>
<dbReference type="AlphaFoldDB" id="A0A8H4EP72"/>
<reference evidence="1 2" key="1">
    <citation type="journal article" date="2019" name="Environ. Microbiol.">
        <title>At the nexus of three kingdoms: the genome of the mycorrhizal fungus Gigaspora margarita provides insights into plant, endobacterial and fungal interactions.</title>
        <authorList>
            <person name="Venice F."/>
            <person name="Ghignone S."/>
            <person name="Salvioli di Fossalunga A."/>
            <person name="Amselem J."/>
            <person name="Novero M."/>
            <person name="Xianan X."/>
            <person name="Sedzielewska Toro K."/>
            <person name="Morin E."/>
            <person name="Lipzen A."/>
            <person name="Grigoriev I.V."/>
            <person name="Henrissat B."/>
            <person name="Martin F.M."/>
            <person name="Bonfante P."/>
        </authorList>
    </citation>
    <scope>NUCLEOTIDE SEQUENCE [LARGE SCALE GENOMIC DNA]</scope>
    <source>
        <strain evidence="1 2">BEG34</strain>
    </source>
</reference>
<protein>
    <submittedName>
        <fullName evidence="1">Kelch-like protein 17</fullName>
    </submittedName>
</protein>
<gene>
    <name evidence="1" type="ORF">F8M41_013798</name>
</gene>
<name>A0A8H4EP72_GIGMA</name>
<accession>A0A8H4EP72</accession>
<organism evidence="1 2">
    <name type="scientific">Gigaspora margarita</name>
    <dbReference type="NCBI Taxonomy" id="4874"/>
    <lineage>
        <taxon>Eukaryota</taxon>
        <taxon>Fungi</taxon>
        <taxon>Fungi incertae sedis</taxon>
        <taxon>Mucoromycota</taxon>
        <taxon>Glomeromycotina</taxon>
        <taxon>Glomeromycetes</taxon>
        <taxon>Diversisporales</taxon>
        <taxon>Gigasporaceae</taxon>
        <taxon>Gigaspora</taxon>
    </lineage>
</organism>
<comment type="caution">
    <text evidence="1">The sequence shown here is derived from an EMBL/GenBank/DDBJ whole genome shotgun (WGS) entry which is preliminary data.</text>
</comment>
<evidence type="ECO:0000313" key="2">
    <source>
        <dbReference type="Proteomes" id="UP000439903"/>
    </source>
</evidence>
<dbReference type="OrthoDB" id="2355501at2759"/>
<proteinExistence type="predicted"/>
<dbReference type="Proteomes" id="UP000439903">
    <property type="component" value="Unassembled WGS sequence"/>
</dbReference>